<dbReference type="EMBL" id="FQVH01000037">
    <property type="protein sequence ID" value="SHF68066.1"/>
    <property type="molecule type" value="Genomic_DNA"/>
</dbReference>
<dbReference type="Gene3D" id="3.40.30.10">
    <property type="entry name" value="Glutaredoxin"/>
    <property type="match status" value="1"/>
</dbReference>
<dbReference type="Pfam" id="PF03190">
    <property type="entry name" value="Thioredox_DsbH"/>
    <property type="match status" value="1"/>
</dbReference>
<dbReference type="GO" id="GO:0005975">
    <property type="term" value="P:carbohydrate metabolic process"/>
    <property type="evidence" value="ECO:0007669"/>
    <property type="project" value="InterPro"/>
</dbReference>
<dbReference type="InterPro" id="IPR036249">
    <property type="entry name" value="Thioredoxin-like_sf"/>
</dbReference>
<dbReference type="OrthoDB" id="9762614at2"/>
<proteinExistence type="predicted"/>
<dbReference type="PANTHER" id="PTHR42899:SF1">
    <property type="entry name" value="SPERMATOGENESIS-ASSOCIATED PROTEIN 20"/>
    <property type="match status" value="1"/>
</dbReference>
<dbReference type="RefSeq" id="WP_073345678.1">
    <property type="nucleotide sequence ID" value="NZ_FQVH01000037.1"/>
</dbReference>
<dbReference type="InterPro" id="IPR024705">
    <property type="entry name" value="Ssp411"/>
</dbReference>
<evidence type="ECO:0000313" key="2">
    <source>
        <dbReference type="EMBL" id="SHF68066.1"/>
    </source>
</evidence>
<dbReference type="InterPro" id="IPR008928">
    <property type="entry name" value="6-hairpin_glycosidase_sf"/>
</dbReference>
<dbReference type="STRING" id="1121256.SAMN02746089_02374"/>
<protein>
    <recommendedName>
        <fullName evidence="1">Spermatogenesis-associated protein 20-like TRX domain-containing protein</fullName>
    </recommendedName>
</protein>
<keyword evidence="3" id="KW-1185">Reference proteome</keyword>
<dbReference type="PIRSF" id="PIRSF006402">
    <property type="entry name" value="UCP006402_thioredoxin"/>
    <property type="match status" value="1"/>
</dbReference>
<dbReference type="Gene3D" id="1.50.10.10">
    <property type="match status" value="1"/>
</dbReference>
<dbReference type="SUPFAM" id="SSF52833">
    <property type="entry name" value="Thioredoxin-like"/>
    <property type="match status" value="1"/>
</dbReference>
<reference evidence="2 3" key="1">
    <citation type="submission" date="2016-11" db="EMBL/GenBank/DDBJ databases">
        <authorList>
            <person name="Jaros S."/>
            <person name="Januszkiewicz K."/>
            <person name="Wedrychowicz H."/>
        </authorList>
    </citation>
    <scope>NUCLEOTIDE SEQUENCE [LARGE SCALE GENOMIC DNA]</scope>
    <source>
        <strain evidence="2 3">DSM 17918</strain>
    </source>
</reference>
<accession>A0A1M5DMD5</accession>
<evidence type="ECO:0000313" key="3">
    <source>
        <dbReference type="Proteomes" id="UP000184088"/>
    </source>
</evidence>
<sequence length="592" mass="69609">MSKQMFRFSPRPNKANRIKWYQWGEEAFNKAKEQDKPLLLSISAVWCHWCHVMDETSYSDDRNIEFINEKLIPVRVDSDQNPDINERYNMGGWPTTVVLTPEGRILNGGTYMPPEELYDFLSKTVDYYNKHKLAVKNTEKIGKIKSKREVRRIYRPLSRNLLEVVKRYLDDNIRSNYDKLYGGFGLAPKFPYADVLNYLIDKYAKSKDDDVFHMLGKTLDNMADGGIYDSEEGGFFRYSTTRDWSLPHYEKMLEDNAMLVDTYLRAYQVTGILKYREVAYKTISYMLQELYDDERSVFYGSQDADEEFYKLRLEQRKAKKRPAIDKNVYTSWNAKAVSAFFRAWAVLDEDKYRDIALNALNFLNEKCFKEGEGYCRYYDESPHNFNILSEQVYMSIANIDGFQYTGDRRYLKRAEEIADIIYNKFYDSEENAFNEDVPRDEVLKALDNIKDMSNNSLIVWFYTLLNTLKDNEKYKRTAKEVVKYFSERYTDYGLFSSPYVKALMAYTEGIIHVSIVGDETGEIAKNVFKMYVPNTFVEQLDLKKDADIIKNRGYDEIRLPAAYVCIGTKCMNPVYNSKQLMEMLKAISELYL</sequence>
<organism evidence="2 3">
    <name type="scientific">Caldanaerobius fijiensis DSM 17918</name>
    <dbReference type="NCBI Taxonomy" id="1121256"/>
    <lineage>
        <taxon>Bacteria</taxon>
        <taxon>Bacillati</taxon>
        <taxon>Bacillota</taxon>
        <taxon>Clostridia</taxon>
        <taxon>Thermoanaerobacterales</taxon>
        <taxon>Thermoanaerobacteraceae</taxon>
        <taxon>Caldanaerobius</taxon>
    </lineage>
</organism>
<gene>
    <name evidence="2" type="ORF">SAMN02746089_02374</name>
</gene>
<dbReference type="InterPro" id="IPR004879">
    <property type="entry name" value="Ssp411-like_TRX"/>
</dbReference>
<dbReference type="SUPFAM" id="SSF48208">
    <property type="entry name" value="Six-hairpin glycosidases"/>
    <property type="match status" value="1"/>
</dbReference>
<dbReference type="InterPro" id="IPR012341">
    <property type="entry name" value="6hp_glycosidase-like_sf"/>
</dbReference>
<name>A0A1M5DMD5_9THEO</name>
<dbReference type="Proteomes" id="UP000184088">
    <property type="component" value="Unassembled WGS sequence"/>
</dbReference>
<evidence type="ECO:0000259" key="1">
    <source>
        <dbReference type="Pfam" id="PF03190"/>
    </source>
</evidence>
<feature type="domain" description="Spermatogenesis-associated protein 20-like TRX" evidence="1">
    <location>
        <begin position="14"/>
        <end position="121"/>
    </location>
</feature>
<dbReference type="AlphaFoldDB" id="A0A1M5DMD5"/>
<dbReference type="PANTHER" id="PTHR42899">
    <property type="entry name" value="SPERMATOGENESIS-ASSOCIATED PROTEIN 20"/>
    <property type="match status" value="1"/>
</dbReference>